<gene>
    <name evidence="10" type="ORF">Cgig2_029321</name>
</gene>
<dbReference type="EMBL" id="JAKOGI010000018">
    <property type="protein sequence ID" value="KAJ8449959.1"/>
    <property type="molecule type" value="Genomic_DNA"/>
</dbReference>
<evidence type="ECO:0000256" key="2">
    <source>
        <dbReference type="ARBA" id="ARBA00006779"/>
    </source>
</evidence>
<proteinExistence type="inferred from homology"/>
<comment type="subcellular location">
    <subcellularLocation>
        <location evidence="1">Vacuole membrane</location>
        <topology evidence="1">Multi-pass membrane protein</topology>
    </subcellularLocation>
</comment>
<protein>
    <recommendedName>
        <fullName evidence="9">THH1/TOM1/TOM3 domain-containing protein</fullName>
    </recommendedName>
</protein>
<evidence type="ECO:0000256" key="3">
    <source>
        <dbReference type="ARBA" id="ARBA00022554"/>
    </source>
</evidence>
<dbReference type="Proteomes" id="UP001153076">
    <property type="component" value="Unassembled WGS sequence"/>
</dbReference>
<dbReference type="GO" id="GO:0005774">
    <property type="term" value="C:vacuolar membrane"/>
    <property type="evidence" value="ECO:0007669"/>
    <property type="project" value="UniProtKB-SubCell"/>
</dbReference>
<evidence type="ECO:0000256" key="5">
    <source>
        <dbReference type="ARBA" id="ARBA00022989"/>
    </source>
</evidence>
<evidence type="ECO:0000256" key="7">
    <source>
        <dbReference type="SAM" id="MobiDB-lite"/>
    </source>
</evidence>
<keyword evidence="6 8" id="KW-0472">Membrane</keyword>
<evidence type="ECO:0000259" key="9">
    <source>
        <dbReference type="Pfam" id="PF06454"/>
    </source>
</evidence>
<dbReference type="PANTHER" id="PTHR31142">
    <property type="entry name" value="TOBAMOVIRUS MULTIPLICATION PROTEIN 1-LIKE ISOFORM X1"/>
    <property type="match status" value="1"/>
</dbReference>
<name>A0A9Q1KUJ4_9CARY</name>
<evidence type="ECO:0000256" key="1">
    <source>
        <dbReference type="ARBA" id="ARBA00004128"/>
    </source>
</evidence>
<keyword evidence="11" id="KW-1185">Reference proteome</keyword>
<keyword evidence="4 8" id="KW-0812">Transmembrane</keyword>
<dbReference type="InterPro" id="IPR040226">
    <property type="entry name" value="THH1/TOM1/TOM3"/>
</dbReference>
<feature type="domain" description="THH1/TOM1/TOM3" evidence="9">
    <location>
        <begin position="224"/>
        <end position="334"/>
    </location>
</feature>
<keyword evidence="3" id="KW-0926">Vacuole</keyword>
<evidence type="ECO:0000313" key="10">
    <source>
        <dbReference type="EMBL" id="KAJ8449959.1"/>
    </source>
</evidence>
<evidence type="ECO:0000313" key="11">
    <source>
        <dbReference type="Proteomes" id="UP001153076"/>
    </source>
</evidence>
<feature type="region of interest" description="Disordered" evidence="7">
    <location>
        <begin position="122"/>
        <end position="147"/>
    </location>
</feature>
<dbReference type="InterPro" id="IPR009457">
    <property type="entry name" value="THH1/TOM1/TOM3_dom"/>
</dbReference>
<dbReference type="PROSITE" id="PS51257">
    <property type="entry name" value="PROKAR_LIPOPROTEIN"/>
    <property type="match status" value="1"/>
</dbReference>
<sequence length="438" mass="49217">MLELRAKACFHPSIIAVIATIACVDAAIAVIAFWQLRRIHLRSAQIGWNRQKVFHFMIGLCNLGKILDFQYDTASPVHLLTYSILTEREYECPFPEILLLAVFLLLLSYWIDLCHQADDEDDEGGSSRKPLLTKTKQPASSDSDSNQRCLPIPSLRVGSRQRMVIVVTVVAFVLMIAFAVLIWIGMGKNPIDSPTITRAAFKHKIAYQGVNLGYGKASVYVDAFAVGILLLGFALACYGLRIYLKMSKVRSERASSEMWKVTGLASVSLVCFTTSALVALLTDIPVLYLWHQEHIGGVSTAVLLILYHFIGSSTPSAFILWVMRELPPPRVTSRNEESRIVTFISDRSTGIHNPQRWTNVASSQNQNDFNFHSRRLQKQVRYNRCYCEMSLAEICQLDRSVHPTFLAEKFLRGDLASGVLREAGLYYRIPSCNHGVIQ</sequence>
<feature type="domain" description="THH1/TOM1/TOM3" evidence="9">
    <location>
        <begin position="17"/>
        <end position="118"/>
    </location>
</feature>
<dbReference type="AlphaFoldDB" id="A0A9Q1KUJ4"/>
<feature type="transmembrane region" description="Helical" evidence="8">
    <location>
        <begin position="163"/>
        <end position="184"/>
    </location>
</feature>
<dbReference type="Pfam" id="PF06454">
    <property type="entry name" value="THH1_TOM1-3_dom"/>
    <property type="match status" value="2"/>
</dbReference>
<evidence type="ECO:0000256" key="6">
    <source>
        <dbReference type="ARBA" id="ARBA00023136"/>
    </source>
</evidence>
<dbReference type="PANTHER" id="PTHR31142:SF4">
    <property type="entry name" value="OS01G0751300 PROTEIN"/>
    <property type="match status" value="1"/>
</dbReference>
<feature type="transmembrane region" description="Helical" evidence="8">
    <location>
        <begin position="261"/>
        <end position="281"/>
    </location>
</feature>
<evidence type="ECO:0000256" key="8">
    <source>
        <dbReference type="SAM" id="Phobius"/>
    </source>
</evidence>
<feature type="transmembrane region" description="Helical" evidence="8">
    <location>
        <begin position="12"/>
        <end position="34"/>
    </location>
</feature>
<dbReference type="OrthoDB" id="747122at2759"/>
<keyword evidence="5 8" id="KW-1133">Transmembrane helix</keyword>
<evidence type="ECO:0000256" key="4">
    <source>
        <dbReference type="ARBA" id="ARBA00022692"/>
    </source>
</evidence>
<accession>A0A9Q1KUJ4</accession>
<comment type="caution">
    <text evidence="10">The sequence shown here is derived from an EMBL/GenBank/DDBJ whole genome shotgun (WGS) entry which is preliminary data.</text>
</comment>
<feature type="transmembrane region" description="Helical" evidence="8">
    <location>
        <begin position="301"/>
        <end position="323"/>
    </location>
</feature>
<reference evidence="10" key="1">
    <citation type="submission" date="2022-04" db="EMBL/GenBank/DDBJ databases">
        <title>Carnegiea gigantea Genome sequencing and assembly v2.</title>
        <authorList>
            <person name="Copetti D."/>
            <person name="Sanderson M.J."/>
            <person name="Burquez A."/>
            <person name="Wojciechowski M.F."/>
        </authorList>
    </citation>
    <scope>NUCLEOTIDE SEQUENCE</scope>
    <source>
        <strain evidence="10">SGP5-SGP5p</strain>
        <tissue evidence="10">Aerial part</tissue>
    </source>
</reference>
<feature type="transmembrane region" description="Helical" evidence="8">
    <location>
        <begin position="219"/>
        <end position="240"/>
    </location>
</feature>
<feature type="compositionally biased region" description="Polar residues" evidence="7">
    <location>
        <begin position="134"/>
        <end position="147"/>
    </location>
</feature>
<comment type="similarity">
    <text evidence="2">Belongs to the plant tobamovirus multiplication TOM1 protein family.</text>
</comment>
<organism evidence="10 11">
    <name type="scientific">Carnegiea gigantea</name>
    <dbReference type="NCBI Taxonomy" id="171969"/>
    <lineage>
        <taxon>Eukaryota</taxon>
        <taxon>Viridiplantae</taxon>
        <taxon>Streptophyta</taxon>
        <taxon>Embryophyta</taxon>
        <taxon>Tracheophyta</taxon>
        <taxon>Spermatophyta</taxon>
        <taxon>Magnoliopsida</taxon>
        <taxon>eudicotyledons</taxon>
        <taxon>Gunneridae</taxon>
        <taxon>Pentapetalae</taxon>
        <taxon>Caryophyllales</taxon>
        <taxon>Cactineae</taxon>
        <taxon>Cactaceae</taxon>
        <taxon>Cactoideae</taxon>
        <taxon>Echinocereeae</taxon>
        <taxon>Carnegiea</taxon>
    </lineage>
</organism>